<accession>A0ABS7XGP2</accession>
<dbReference type="InterPro" id="IPR001915">
    <property type="entry name" value="Peptidase_M48"/>
</dbReference>
<comment type="caution">
    <text evidence="10">The sequence shown here is derived from an EMBL/GenBank/DDBJ whole genome shotgun (WGS) entry which is preliminary data.</text>
</comment>
<sequence length="412" mass="47717">MSPEIIFYFIIGIIIFNFLLDSFLDYLNYTRFDAKPPEEIEDLYDESEYLKSQNYKKDKFKFGVVQSTFSLVLILVFLSVDGFQIVNSIVNQYADHSILVSLLFFGILFLVSEFLSLPFDYYFTFTTEERYDFNTSTRLLFWKDKLKSLLLTVVLGGVILGLIVVFYNYVGIDFWWYTWILVTIISVLLNMFYAKLFVPIFNKQTPLKEGDLRSKIERYAHKMNFKLENVFVIDGSKRSKKANAYFSGFGKEKRITLFDTLIDDLEDEEIVAVLAHEVGHYEKKHVIINLFVSIITVGFTLWLLSLFVSEPLLAQALGVEEPSFQIGLVAFSFLYAPISLVLGIFTNILSRKFEFQADDFAKSTYSGEYLSSALKKLSKNSLSNLTPHPAYVYFYFSHPPLAKRLRNLENNS</sequence>
<reference evidence="11" key="1">
    <citation type="submission" date="2023-07" db="EMBL/GenBank/DDBJ databases">
        <title>Novel species isolated from saline lakes on Tibetan Plateau.</title>
        <authorList>
            <person name="Lu H."/>
        </authorList>
    </citation>
    <scope>NUCLEOTIDE SEQUENCE [LARGE SCALE GENOMIC DNA]</scope>
    <source>
        <strain evidence="11">CAK8W</strain>
    </source>
</reference>
<feature type="transmembrane region" description="Helical" evidence="7">
    <location>
        <begin position="324"/>
        <end position="345"/>
    </location>
</feature>
<proteinExistence type="inferred from homology"/>
<dbReference type="EMBL" id="JAIQZE010000003">
    <property type="protein sequence ID" value="MBZ9778140.1"/>
    <property type="molecule type" value="Genomic_DNA"/>
</dbReference>
<evidence type="ECO:0000256" key="3">
    <source>
        <dbReference type="ARBA" id="ARBA00022801"/>
    </source>
</evidence>
<feature type="transmembrane region" description="Helical" evidence="7">
    <location>
        <begin position="6"/>
        <end position="27"/>
    </location>
</feature>
<evidence type="ECO:0000256" key="2">
    <source>
        <dbReference type="ARBA" id="ARBA00022723"/>
    </source>
</evidence>
<dbReference type="InterPro" id="IPR027057">
    <property type="entry name" value="CAXX_Prtase_1"/>
</dbReference>
<feature type="transmembrane region" description="Helical" evidence="7">
    <location>
        <begin position="98"/>
        <end position="123"/>
    </location>
</feature>
<keyword evidence="4 6" id="KW-0862">Zinc</keyword>
<evidence type="ECO:0000256" key="4">
    <source>
        <dbReference type="ARBA" id="ARBA00022833"/>
    </source>
</evidence>
<keyword evidence="7" id="KW-0472">Membrane</keyword>
<keyword evidence="1 6" id="KW-0645">Protease</keyword>
<feature type="transmembrane region" description="Helical" evidence="7">
    <location>
        <begin position="286"/>
        <end position="304"/>
    </location>
</feature>
<feature type="transmembrane region" description="Helical" evidence="7">
    <location>
        <begin position="176"/>
        <end position="198"/>
    </location>
</feature>
<evidence type="ECO:0000256" key="5">
    <source>
        <dbReference type="ARBA" id="ARBA00023049"/>
    </source>
</evidence>
<keyword evidence="7" id="KW-1133">Transmembrane helix</keyword>
<feature type="transmembrane region" description="Helical" evidence="7">
    <location>
        <begin position="60"/>
        <end position="78"/>
    </location>
</feature>
<dbReference type="CDD" id="cd07343">
    <property type="entry name" value="M48A_Zmpste24p_like"/>
    <property type="match status" value="1"/>
</dbReference>
<feature type="transmembrane region" description="Helical" evidence="7">
    <location>
        <begin position="148"/>
        <end position="170"/>
    </location>
</feature>
<dbReference type="RefSeq" id="WP_224460497.1">
    <property type="nucleotide sequence ID" value="NZ_JAIQZE010000003.1"/>
</dbReference>
<evidence type="ECO:0000256" key="7">
    <source>
        <dbReference type="SAM" id="Phobius"/>
    </source>
</evidence>
<evidence type="ECO:0000313" key="11">
    <source>
        <dbReference type="Proteomes" id="UP001199314"/>
    </source>
</evidence>
<keyword evidence="3 6" id="KW-0378">Hydrolase</keyword>
<comment type="cofactor">
    <cofactor evidence="6">
        <name>Zn(2+)</name>
        <dbReference type="ChEBI" id="CHEBI:29105"/>
    </cofactor>
    <text evidence="6">Binds 1 zinc ion per subunit.</text>
</comment>
<dbReference type="Proteomes" id="UP001199314">
    <property type="component" value="Unassembled WGS sequence"/>
</dbReference>
<evidence type="ECO:0000256" key="6">
    <source>
        <dbReference type="RuleBase" id="RU003983"/>
    </source>
</evidence>
<dbReference type="InterPro" id="IPR032456">
    <property type="entry name" value="Peptidase_M48_N"/>
</dbReference>
<dbReference type="Pfam" id="PF16491">
    <property type="entry name" value="Peptidase_M48_N"/>
    <property type="match status" value="1"/>
</dbReference>
<dbReference type="Gene3D" id="3.30.2010.10">
    <property type="entry name" value="Metalloproteases ('zincins'), catalytic domain"/>
    <property type="match status" value="1"/>
</dbReference>
<gene>
    <name evidence="10" type="ORF">LB452_04315</name>
</gene>
<organism evidence="10 11">
    <name type="scientific">Psychroflexus longus</name>
    <dbReference type="NCBI Taxonomy" id="2873596"/>
    <lineage>
        <taxon>Bacteria</taxon>
        <taxon>Pseudomonadati</taxon>
        <taxon>Bacteroidota</taxon>
        <taxon>Flavobacteriia</taxon>
        <taxon>Flavobacteriales</taxon>
        <taxon>Flavobacteriaceae</taxon>
        <taxon>Psychroflexus</taxon>
    </lineage>
</organism>
<evidence type="ECO:0000313" key="10">
    <source>
        <dbReference type="EMBL" id="MBZ9778140.1"/>
    </source>
</evidence>
<keyword evidence="7" id="KW-0812">Transmembrane</keyword>
<keyword evidence="5 6" id="KW-0482">Metalloprotease</keyword>
<keyword evidence="11" id="KW-1185">Reference proteome</keyword>
<name>A0ABS7XGP2_9FLAO</name>
<comment type="similarity">
    <text evidence="6">Belongs to the peptidase M48 family.</text>
</comment>
<evidence type="ECO:0000259" key="9">
    <source>
        <dbReference type="Pfam" id="PF16491"/>
    </source>
</evidence>
<protein>
    <submittedName>
        <fullName evidence="10">M48 family metallopeptidase</fullName>
    </submittedName>
</protein>
<feature type="domain" description="CAAX prenyl protease 1 N-terminal" evidence="9">
    <location>
        <begin position="26"/>
        <end position="203"/>
    </location>
</feature>
<dbReference type="PANTHER" id="PTHR10120">
    <property type="entry name" value="CAAX PRENYL PROTEASE 1"/>
    <property type="match status" value="1"/>
</dbReference>
<feature type="domain" description="Peptidase M48" evidence="8">
    <location>
        <begin position="206"/>
        <end position="410"/>
    </location>
</feature>
<dbReference type="Pfam" id="PF01435">
    <property type="entry name" value="Peptidase_M48"/>
    <property type="match status" value="1"/>
</dbReference>
<evidence type="ECO:0000259" key="8">
    <source>
        <dbReference type="Pfam" id="PF01435"/>
    </source>
</evidence>
<keyword evidence="2" id="KW-0479">Metal-binding</keyword>
<evidence type="ECO:0000256" key="1">
    <source>
        <dbReference type="ARBA" id="ARBA00022670"/>
    </source>
</evidence>